<dbReference type="Pfam" id="PF03466">
    <property type="entry name" value="LysR_substrate"/>
    <property type="match status" value="1"/>
</dbReference>
<dbReference type="PANTHER" id="PTHR30126">
    <property type="entry name" value="HTH-TYPE TRANSCRIPTIONAL REGULATOR"/>
    <property type="match status" value="1"/>
</dbReference>
<keyword evidence="7" id="KW-1185">Reference proteome</keyword>
<dbReference type="RefSeq" id="WP_003261966.1">
    <property type="nucleotide sequence ID" value="NZ_LN651281.1"/>
</dbReference>
<dbReference type="Pfam" id="PF00126">
    <property type="entry name" value="HTH_1"/>
    <property type="match status" value="1"/>
</dbReference>
<organism evidence="6 7">
    <name type="scientific">Ralstonia solanacearum IPO1609</name>
    <dbReference type="NCBI Taxonomy" id="564066"/>
    <lineage>
        <taxon>Bacteria</taxon>
        <taxon>Pseudomonadati</taxon>
        <taxon>Pseudomonadota</taxon>
        <taxon>Betaproteobacteria</taxon>
        <taxon>Burkholderiales</taxon>
        <taxon>Burkholderiaceae</taxon>
        <taxon>Ralstonia</taxon>
        <taxon>Ralstonia solanacearum species complex</taxon>
    </lineage>
</organism>
<dbReference type="InterPro" id="IPR000847">
    <property type="entry name" value="LysR_HTH_N"/>
</dbReference>
<name>A0A7U7JEW4_RALSL</name>
<evidence type="ECO:0000313" key="7">
    <source>
        <dbReference type="Proteomes" id="UP000053470"/>
    </source>
</evidence>
<evidence type="ECO:0000259" key="5">
    <source>
        <dbReference type="PROSITE" id="PS50931"/>
    </source>
</evidence>
<dbReference type="GO" id="GO:0003700">
    <property type="term" value="F:DNA-binding transcription factor activity"/>
    <property type="evidence" value="ECO:0007669"/>
    <property type="project" value="InterPro"/>
</dbReference>
<dbReference type="InterPro" id="IPR036388">
    <property type="entry name" value="WH-like_DNA-bd_sf"/>
</dbReference>
<dbReference type="PANTHER" id="PTHR30126:SF40">
    <property type="entry name" value="HTH-TYPE TRANSCRIPTIONAL REGULATOR GLTR"/>
    <property type="match status" value="1"/>
</dbReference>
<dbReference type="EMBL" id="LN651281">
    <property type="protein sequence ID" value="CEJ17654.1"/>
    <property type="molecule type" value="Genomic_DNA"/>
</dbReference>
<keyword evidence="4" id="KW-0804">Transcription</keyword>
<protein>
    <recommendedName>
        <fullName evidence="5">HTH lysR-type domain-containing protein</fullName>
    </recommendedName>
</protein>
<evidence type="ECO:0000256" key="3">
    <source>
        <dbReference type="ARBA" id="ARBA00023125"/>
    </source>
</evidence>
<proteinExistence type="inferred from homology"/>
<dbReference type="AlphaFoldDB" id="A0A7U7JEW4"/>
<dbReference type="Proteomes" id="UP000053470">
    <property type="component" value="Unassembled WGS sequence"/>
</dbReference>
<dbReference type="FunFam" id="1.10.10.10:FF:000001">
    <property type="entry name" value="LysR family transcriptional regulator"/>
    <property type="match status" value="1"/>
</dbReference>
<comment type="similarity">
    <text evidence="1">Belongs to the LysR transcriptional regulatory family.</text>
</comment>
<dbReference type="Gene3D" id="3.40.190.10">
    <property type="entry name" value="Periplasmic binding protein-like II"/>
    <property type="match status" value="2"/>
</dbReference>
<gene>
    <name evidence="6" type="ORF">RSIPO_04350</name>
</gene>
<accession>A0A7U7JEW4</accession>
<dbReference type="InterPro" id="IPR005119">
    <property type="entry name" value="LysR_subst-bd"/>
</dbReference>
<dbReference type="SUPFAM" id="SSF53850">
    <property type="entry name" value="Periplasmic binding protein-like II"/>
    <property type="match status" value="1"/>
</dbReference>
<dbReference type="InterPro" id="IPR036390">
    <property type="entry name" value="WH_DNA-bd_sf"/>
</dbReference>
<dbReference type="Gene3D" id="1.10.10.10">
    <property type="entry name" value="Winged helix-like DNA-binding domain superfamily/Winged helix DNA-binding domain"/>
    <property type="match status" value="1"/>
</dbReference>
<evidence type="ECO:0000256" key="4">
    <source>
        <dbReference type="ARBA" id="ARBA00023163"/>
    </source>
</evidence>
<evidence type="ECO:0000313" key="6">
    <source>
        <dbReference type="EMBL" id="CEJ17654.1"/>
    </source>
</evidence>
<dbReference type="SUPFAM" id="SSF46785">
    <property type="entry name" value="Winged helix' DNA-binding domain"/>
    <property type="match status" value="1"/>
</dbReference>
<keyword evidence="2" id="KW-0805">Transcription regulation</keyword>
<reference evidence="6" key="2">
    <citation type="submission" date="2022-04" db="EMBL/GenBank/DDBJ databases">
        <title>Genomic draft of R. solanacearum strain IPO1609, a phylotype IIB1/biovar 2/race 3 strain isolated from potato in Europe.</title>
        <authorList>
            <person name="Boucher C."/>
            <person name="Carrere S."/>
            <person name="Dossat C."/>
            <person name="Elbaz M."/>
            <person name="Genin S."/>
            <person name="Gouzy J."/>
            <person name="Prior P."/>
            <person name="Segurens B."/>
            <person name="Wincker P."/>
        </authorList>
    </citation>
    <scope>NUCLEOTIDE SEQUENCE</scope>
    <source>
        <strain evidence="6">IPO1609</strain>
    </source>
</reference>
<feature type="domain" description="HTH lysR-type" evidence="5">
    <location>
        <begin position="1"/>
        <end position="58"/>
    </location>
</feature>
<sequence length="291" mass="31329">MDSESLRIFCSVASELSITHAAARLGRAPSNVTTRIQQLEADIGTDLFVRTGKRMALSTAGERFLDYAKRLLALEDEARHVVTGGREGGALRIGSMESTAASRLPLLLAGYHAKHPATRLELSTGPSRLLLEKVRTGGLDCAFVALPPSFGGAADLEELGLDAKVTWRENLRLLLPVSESKARRVVDIRTRSLAAFPQGCTYRGIAEDLLGVAGSTEWRVQEMASYHAMIACVAAGACVTLLPESVLKLSDASDALKTLSAGRADTLLVWRKGYDIPVFHHLLEELGKAHA</sequence>
<evidence type="ECO:0000256" key="2">
    <source>
        <dbReference type="ARBA" id="ARBA00023015"/>
    </source>
</evidence>
<dbReference type="PROSITE" id="PS50931">
    <property type="entry name" value="HTH_LYSR"/>
    <property type="match status" value="1"/>
</dbReference>
<evidence type="ECO:0000256" key="1">
    <source>
        <dbReference type="ARBA" id="ARBA00009437"/>
    </source>
</evidence>
<keyword evidence="3" id="KW-0238">DNA-binding</keyword>
<dbReference type="GO" id="GO:0000976">
    <property type="term" value="F:transcription cis-regulatory region binding"/>
    <property type="evidence" value="ECO:0007669"/>
    <property type="project" value="TreeGrafter"/>
</dbReference>
<reference evidence="6" key="1">
    <citation type="submission" date="2014-11" db="EMBL/GenBank/DDBJ databases">
        <authorList>
            <person name="Genoscope - CEA"/>
        </authorList>
    </citation>
    <scope>NUCLEOTIDE SEQUENCE</scope>
    <source>
        <strain evidence="6">IPO1609</strain>
    </source>
</reference>